<proteinExistence type="predicted"/>
<protein>
    <submittedName>
        <fullName evidence="2">Uncharacterized protein</fullName>
    </submittedName>
</protein>
<evidence type="ECO:0000313" key="2">
    <source>
        <dbReference type="EMBL" id="GMA18045.1"/>
    </source>
</evidence>
<gene>
    <name evidence="2" type="ORF">GCM10025862_00660</name>
</gene>
<reference evidence="3" key="1">
    <citation type="journal article" date="2019" name="Int. J. Syst. Evol. Microbiol.">
        <title>The Global Catalogue of Microorganisms (GCM) 10K type strain sequencing project: providing services to taxonomists for standard genome sequencing and annotation.</title>
        <authorList>
            <consortium name="The Broad Institute Genomics Platform"/>
            <consortium name="The Broad Institute Genome Sequencing Center for Infectious Disease"/>
            <person name="Wu L."/>
            <person name="Ma J."/>
        </authorList>
    </citation>
    <scope>NUCLEOTIDE SEQUENCE [LARGE SCALE GENOMIC DNA]</scope>
    <source>
        <strain evidence="3">NBRC 105830</strain>
    </source>
</reference>
<feature type="compositionally biased region" description="Basic and acidic residues" evidence="1">
    <location>
        <begin position="1"/>
        <end position="19"/>
    </location>
</feature>
<dbReference type="EMBL" id="BSUJ01000001">
    <property type="protein sequence ID" value="GMA18045.1"/>
    <property type="molecule type" value="Genomic_DNA"/>
</dbReference>
<comment type="caution">
    <text evidence="2">The sequence shown here is derived from an EMBL/GenBank/DDBJ whole genome shotgun (WGS) entry which is preliminary data.</text>
</comment>
<accession>A0ABQ6HKC8</accession>
<organism evidence="2 3">
    <name type="scientific">Arsenicicoccus piscis</name>
    <dbReference type="NCBI Taxonomy" id="673954"/>
    <lineage>
        <taxon>Bacteria</taxon>
        <taxon>Bacillati</taxon>
        <taxon>Actinomycetota</taxon>
        <taxon>Actinomycetes</taxon>
        <taxon>Micrococcales</taxon>
        <taxon>Intrasporangiaceae</taxon>
        <taxon>Arsenicicoccus</taxon>
    </lineage>
</organism>
<name>A0ABQ6HKC8_9MICO</name>
<evidence type="ECO:0000256" key="1">
    <source>
        <dbReference type="SAM" id="MobiDB-lite"/>
    </source>
</evidence>
<feature type="region of interest" description="Disordered" evidence="1">
    <location>
        <begin position="1"/>
        <end position="28"/>
    </location>
</feature>
<sequence length="55" mass="6040">MARDRVERTRRLVREDHVRPGHQCPRHGDPLLLAAGELARAVTEPVADAEDGDGA</sequence>
<dbReference type="Proteomes" id="UP001157109">
    <property type="component" value="Unassembled WGS sequence"/>
</dbReference>
<keyword evidence="3" id="KW-1185">Reference proteome</keyword>
<evidence type="ECO:0000313" key="3">
    <source>
        <dbReference type="Proteomes" id="UP001157109"/>
    </source>
</evidence>